<evidence type="ECO:0000313" key="3">
    <source>
        <dbReference type="Proteomes" id="UP000169848"/>
    </source>
</evidence>
<dbReference type="EMBL" id="KT594769">
    <property type="protein sequence ID" value="AMB17030.1"/>
    <property type="molecule type" value="Genomic_DNA"/>
</dbReference>
<feature type="compositionally biased region" description="Polar residues" evidence="1">
    <location>
        <begin position="163"/>
        <end position="174"/>
    </location>
</feature>
<dbReference type="GeneID" id="26828085"/>
<feature type="region of interest" description="Disordered" evidence="1">
    <location>
        <begin position="148"/>
        <end position="301"/>
    </location>
</feature>
<gene>
    <name evidence="2" type="primary">PW5</name>
</gene>
<name>A0A109QMA4_9ALPH</name>
<dbReference type="Proteomes" id="UP000169848">
    <property type="component" value="Segment"/>
</dbReference>
<evidence type="ECO:0000256" key="1">
    <source>
        <dbReference type="SAM" id="MobiDB-lite"/>
    </source>
</evidence>
<dbReference type="KEGG" id="vg:26828085"/>
<sequence>MSPRCSVRPHESVEALLEPGAVRPSWFNDMVEQIWTGTILIDIEPRASLTSLLSVFIRPIQYLIVKIAHISEIVDAIHQDFQSFCGSDPDKCYIDEFHPFAIYLIFQVATDVALHYGASQTRTLSELVDIFSLQGAVQLPTLPWISPPSRYSQSRRSNRGKGTRTTNPPRTNQHLPWFPEPKEASEVWYPKNPRGQRQPREPRYPRTPRTPREQQPPACRPVRDPPTAQERGGAPEYQSQPNRRGPKTQYRESGPSPKNAGDPNKQRYFRPPRMLKPPRAPRLQRMPGISKEDPEDQGNEWVAGINSYTLKDLQQAEAEAYQQHTETTKQAKGGCNSEEEDEPFLPSQEIQDFGKPAPEPPLPTEDVSSSDDDVVDCSTSPKADSKTKEATDEWGQTAAPPAPRSLHTFF</sequence>
<accession>A0A109QMA4</accession>
<protein>
    <submittedName>
        <fullName evidence="2">Uncharacterized protein</fullName>
    </submittedName>
</protein>
<dbReference type="RefSeq" id="YP_009227230.1">
    <property type="nucleotide sequence ID" value="NC_029132.1"/>
</dbReference>
<feature type="region of interest" description="Disordered" evidence="1">
    <location>
        <begin position="316"/>
        <end position="410"/>
    </location>
</feature>
<evidence type="ECO:0000313" key="2">
    <source>
        <dbReference type="EMBL" id="AMB17030.1"/>
    </source>
</evidence>
<reference evidence="2 3" key="1">
    <citation type="journal article" date="2016" name="BMC Genomics">
        <title>The first genome sequence of a metatherian herpesvirus: Macropodid herpesvirus 1.</title>
        <authorList>
            <person name="Vaz P.K."/>
            <person name="Mahony T.J."/>
            <person name="Hartley C.A."/>
            <person name="Fowler E.V."/>
            <person name="Ficorilli N."/>
            <person name="Lee S.W."/>
            <person name="Gilkerson J.R."/>
            <person name="Browning G.F."/>
            <person name="Devlin J.M."/>
        </authorList>
    </citation>
    <scope>NUCLEOTIDE SEQUENCE [LARGE SCALE GENOMIC DNA]</scope>
    <source>
        <strain evidence="2">MaHV1.3076/08</strain>
    </source>
</reference>
<keyword evidence="3" id="KW-1185">Reference proteome</keyword>
<organism evidence="2 3">
    <name type="scientific">Macropodid alphaherpesvirus 1</name>
    <dbReference type="NCBI Taxonomy" id="137443"/>
    <lineage>
        <taxon>Viruses</taxon>
        <taxon>Duplodnaviria</taxon>
        <taxon>Heunggongvirae</taxon>
        <taxon>Peploviricota</taxon>
        <taxon>Herviviricetes</taxon>
        <taxon>Herpesvirales</taxon>
        <taxon>Orthoherpesviridae</taxon>
        <taxon>Alphaherpesvirinae</taxon>
        <taxon>Simplexvirus</taxon>
        <taxon>Simplexvirus macropodidalpha1</taxon>
    </lineage>
</organism>
<proteinExistence type="predicted"/>